<dbReference type="Proteomes" id="UP000054773">
    <property type="component" value="Unassembled WGS sequence"/>
</dbReference>
<comment type="caution">
    <text evidence="10">The sequence shown here is derived from an EMBL/GenBank/DDBJ whole genome shotgun (WGS) entry which is preliminary data.</text>
</comment>
<evidence type="ECO:0000256" key="7">
    <source>
        <dbReference type="SAM" id="Phobius"/>
    </source>
</evidence>
<feature type="transmembrane region" description="Helical" evidence="7">
    <location>
        <begin position="379"/>
        <end position="399"/>
    </location>
</feature>
<dbReference type="GO" id="GO:0098797">
    <property type="term" value="C:plasma membrane protein complex"/>
    <property type="evidence" value="ECO:0007669"/>
    <property type="project" value="TreeGrafter"/>
</dbReference>
<dbReference type="Pfam" id="PF12704">
    <property type="entry name" value="MacB_PCD"/>
    <property type="match status" value="1"/>
</dbReference>
<dbReference type="InterPro" id="IPR003838">
    <property type="entry name" value="ABC3_permease_C"/>
</dbReference>
<dbReference type="PANTHER" id="PTHR30489:SF0">
    <property type="entry name" value="LIPOPROTEIN-RELEASING SYSTEM TRANSMEMBRANE PROTEIN LOLE"/>
    <property type="match status" value="1"/>
</dbReference>
<evidence type="ECO:0000256" key="6">
    <source>
        <dbReference type="ARBA" id="ARBA00023136"/>
    </source>
</evidence>
<keyword evidence="4 7" id="KW-0812">Transmembrane</keyword>
<dbReference type="OrthoDB" id="9802264at2"/>
<evidence type="ECO:0000256" key="2">
    <source>
        <dbReference type="ARBA" id="ARBA00005236"/>
    </source>
</evidence>
<evidence type="ECO:0000256" key="5">
    <source>
        <dbReference type="ARBA" id="ARBA00022989"/>
    </source>
</evidence>
<dbReference type="PATRIC" id="fig|448.7.peg.1721"/>
<keyword evidence="6 7" id="KW-0472">Membrane</keyword>
<evidence type="ECO:0000256" key="4">
    <source>
        <dbReference type="ARBA" id="ARBA00022692"/>
    </source>
</evidence>
<evidence type="ECO:0000313" key="11">
    <source>
        <dbReference type="Proteomes" id="UP000054773"/>
    </source>
</evidence>
<dbReference type="EMBL" id="LNYA01000024">
    <property type="protein sequence ID" value="KTC97814.1"/>
    <property type="molecule type" value="Genomic_DNA"/>
</dbReference>
<dbReference type="Pfam" id="PF02687">
    <property type="entry name" value="FtsX"/>
    <property type="match status" value="1"/>
</dbReference>
<evidence type="ECO:0000313" key="10">
    <source>
        <dbReference type="EMBL" id="KTC97814.1"/>
    </source>
</evidence>
<name>A0A0W0TQM1_LEGER</name>
<comment type="similarity">
    <text evidence="2">Belongs to the ABC-4 integral membrane protein family. LolC/E subfamily.</text>
</comment>
<feature type="domain" description="MacB-like periplasmic core" evidence="9">
    <location>
        <begin position="19"/>
        <end position="246"/>
    </location>
</feature>
<dbReference type="STRING" id="448.Lery_1653"/>
<protein>
    <submittedName>
        <fullName evidence="10">ABC transporter permease</fullName>
    </submittedName>
</protein>
<organism evidence="10 11">
    <name type="scientific">Legionella erythra</name>
    <dbReference type="NCBI Taxonomy" id="448"/>
    <lineage>
        <taxon>Bacteria</taxon>
        <taxon>Pseudomonadati</taxon>
        <taxon>Pseudomonadota</taxon>
        <taxon>Gammaproteobacteria</taxon>
        <taxon>Legionellales</taxon>
        <taxon>Legionellaceae</taxon>
        <taxon>Legionella</taxon>
    </lineage>
</organism>
<dbReference type="RefSeq" id="WP_058526775.1">
    <property type="nucleotide sequence ID" value="NZ_CAAAHY010000009.1"/>
</dbReference>
<feature type="domain" description="ABC3 transporter permease C-terminal" evidence="8">
    <location>
        <begin position="289"/>
        <end position="406"/>
    </location>
</feature>
<feature type="transmembrane region" description="Helical" evidence="7">
    <location>
        <begin position="21"/>
        <end position="47"/>
    </location>
</feature>
<dbReference type="AlphaFoldDB" id="A0A0W0TQM1"/>
<feature type="transmembrane region" description="Helical" evidence="7">
    <location>
        <begin position="283"/>
        <end position="308"/>
    </location>
</feature>
<keyword evidence="3" id="KW-1003">Cell membrane</keyword>
<reference evidence="10 11" key="1">
    <citation type="submission" date="2015-11" db="EMBL/GenBank/DDBJ databases">
        <title>Genomic analysis of 38 Legionella species identifies large and diverse effector repertoires.</title>
        <authorList>
            <person name="Burstein D."/>
            <person name="Amaro F."/>
            <person name="Zusman T."/>
            <person name="Lifshitz Z."/>
            <person name="Cohen O."/>
            <person name="Gilbert J.A."/>
            <person name="Pupko T."/>
            <person name="Shuman H.A."/>
            <person name="Segal G."/>
        </authorList>
    </citation>
    <scope>NUCLEOTIDE SEQUENCE [LARGE SCALE GENOMIC DNA]</scope>
    <source>
        <strain evidence="10 11">SE-32A-C8</strain>
    </source>
</reference>
<evidence type="ECO:0000259" key="8">
    <source>
        <dbReference type="Pfam" id="PF02687"/>
    </source>
</evidence>
<evidence type="ECO:0000256" key="3">
    <source>
        <dbReference type="ARBA" id="ARBA00022475"/>
    </source>
</evidence>
<keyword evidence="5 7" id="KW-1133">Transmembrane helix</keyword>
<evidence type="ECO:0000256" key="1">
    <source>
        <dbReference type="ARBA" id="ARBA00004651"/>
    </source>
</evidence>
<dbReference type="PANTHER" id="PTHR30489">
    <property type="entry name" value="LIPOPROTEIN-RELEASING SYSTEM TRANSMEMBRANE PROTEIN LOLE"/>
    <property type="match status" value="1"/>
</dbReference>
<gene>
    <name evidence="10" type="ORF">Lery_1653</name>
</gene>
<sequence length="417" mass="46294">MFFLLSIANKYLNYHRRATTVAVLGVAIGVGFYIALAALLQGLQLYFTEQVINNSPHIVLKDEFRTVSKQPSELYFNHPDNVQMIGLKPKNDNRGIRGSQRIISGLTQRTDIDVSPVLSEEVFLQVGSRTVTALLYGIIPKKEEKITHLNEQLLNGAKLSDFYTTPNGIILGEGLAKKLGVKPGDSLFATSNQGNKLNTKVIGLFRSGIASQDDQQCYMLLNKVQVLVKKKNTLNQIKMRVTGNVQNAITIAQDIENTYLYKTQSWQELNQNIFRVFTIQNGVLYTCTVALLAIALFSMYNIISTIVNEKKKDIAILKSMGFQVKDIRTIFLLQGITIGITGCLIGWLIGFSLVEMLSAIRFENSSFTKTQGFVLNKGFTNYLISALFALTISILAAIIPARRASALLPVDIIRGDT</sequence>
<proteinExistence type="inferred from homology"/>
<comment type="subcellular location">
    <subcellularLocation>
        <location evidence="1">Cell membrane</location>
        <topology evidence="1">Multi-pass membrane protein</topology>
    </subcellularLocation>
</comment>
<keyword evidence="11" id="KW-1185">Reference proteome</keyword>
<dbReference type="InterPro" id="IPR025857">
    <property type="entry name" value="MacB_PCD"/>
</dbReference>
<dbReference type="InterPro" id="IPR051447">
    <property type="entry name" value="Lipoprotein-release_system"/>
</dbReference>
<dbReference type="GO" id="GO:0044874">
    <property type="term" value="P:lipoprotein localization to outer membrane"/>
    <property type="evidence" value="ECO:0007669"/>
    <property type="project" value="TreeGrafter"/>
</dbReference>
<accession>A0A0W0TQM1</accession>
<evidence type="ECO:0000259" key="9">
    <source>
        <dbReference type="Pfam" id="PF12704"/>
    </source>
</evidence>
<feature type="transmembrane region" description="Helical" evidence="7">
    <location>
        <begin position="329"/>
        <end position="349"/>
    </location>
</feature>